<gene>
    <name evidence="2" type="ORF">S12H4_07357</name>
</gene>
<evidence type="ECO:0000256" key="1">
    <source>
        <dbReference type="SAM" id="MobiDB-lite"/>
    </source>
</evidence>
<protein>
    <submittedName>
        <fullName evidence="2">Uncharacterized protein</fullName>
    </submittedName>
</protein>
<reference evidence="2" key="1">
    <citation type="journal article" date="2014" name="Front. Microbiol.">
        <title>High frequency of phylogenetically diverse reductive dehalogenase-homologous genes in deep subseafloor sedimentary metagenomes.</title>
        <authorList>
            <person name="Kawai M."/>
            <person name="Futagami T."/>
            <person name="Toyoda A."/>
            <person name="Takaki Y."/>
            <person name="Nishi S."/>
            <person name="Hori S."/>
            <person name="Arai W."/>
            <person name="Tsubouchi T."/>
            <person name="Morono Y."/>
            <person name="Uchiyama I."/>
            <person name="Ito T."/>
            <person name="Fujiyama A."/>
            <person name="Inagaki F."/>
            <person name="Takami H."/>
        </authorList>
    </citation>
    <scope>NUCLEOTIDE SEQUENCE</scope>
    <source>
        <strain evidence="2">Expedition CK06-06</strain>
    </source>
</reference>
<dbReference type="EMBL" id="BARW01002702">
    <property type="protein sequence ID" value="GAI59506.1"/>
    <property type="molecule type" value="Genomic_DNA"/>
</dbReference>
<feature type="region of interest" description="Disordered" evidence="1">
    <location>
        <begin position="1"/>
        <end position="51"/>
    </location>
</feature>
<evidence type="ECO:0000313" key="2">
    <source>
        <dbReference type="EMBL" id="GAI59506.1"/>
    </source>
</evidence>
<dbReference type="AlphaFoldDB" id="X1QXI3"/>
<accession>X1QXI3</accession>
<name>X1QXI3_9ZZZZ</name>
<comment type="caution">
    <text evidence="2">The sequence shown here is derived from an EMBL/GenBank/DDBJ whole genome shotgun (WGS) entry which is preliminary data.</text>
</comment>
<sequence length="51" mass="6367">MQAGRLNNSEQARRVKKREHVSKRIYKGIKRLHVRKQKRRKRYKEKSYTNK</sequence>
<proteinExistence type="predicted"/>
<feature type="compositionally biased region" description="Polar residues" evidence="1">
    <location>
        <begin position="1"/>
        <end position="10"/>
    </location>
</feature>
<feature type="compositionally biased region" description="Basic residues" evidence="1">
    <location>
        <begin position="14"/>
        <end position="44"/>
    </location>
</feature>
<organism evidence="2">
    <name type="scientific">marine sediment metagenome</name>
    <dbReference type="NCBI Taxonomy" id="412755"/>
    <lineage>
        <taxon>unclassified sequences</taxon>
        <taxon>metagenomes</taxon>
        <taxon>ecological metagenomes</taxon>
    </lineage>
</organism>